<dbReference type="EMBL" id="QNGE01001077">
    <property type="protein sequence ID" value="KAA3678510.1"/>
    <property type="molecule type" value="Genomic_DNA"/>
</dbReference>
<comment type="caution">
    <text evidence="4">The sequence shown here is derived from an EMBL/GenBank/DDBJ whole genome shotgun (WGS) entry which is preliminary data.</text>
</comment>
<dbReference type="Gene3D" id="3.40.50.10320">
    <property type="entry name" value="LmbE-like"/>
    <property type="match status" value="1"/>
</dbReference>
<evidence type="ECO:0000313" key="5">
    <source>
        <dbReference type="Proteomes" id="UP000324629"/>
    </source>
</evidence>
<dbReference type="InterPro" id="IPR024078">
    <property type="entry name" value="LmbE-like_dom_sf"/>
</dbReference>
<evidence type="ECO:0000313" key="4">
    <source>
        <dbReference type="EMBL" id="KAA3678510.1"/>
    </source>
</evidence>
<dbReference type="PANTHER" id="PTHR12993:SF11">
    <property type="entry name" value="N-ACETYLGLUCOSAMINYL-PHOSPHATIDYLINOSITOL DE-N-ACETYLASE"/>
    <property type="match status" value="1"/>
</dbReference>
<dbReference type="Pfam" id="PF02585">
    <property type="entry name" value="PIG-L"/>
    <property type="match status" value="1"/>
</dbReference>
<reference evidence="4 5" key="1">
    <citation type="journal article" date="2019" name="Gigascience">
        <title>Whole-genome sequence of the oriental lung fluke Paragonimus westermani.</title>
        <authorList>
            <person name="Oey H."/>
            <person name="Zakrzewski M."/>
            <person name="Narain K."/>
            <person name="Devi K.R."/>
            <person name="Agatsuma T."/>
            <person name="Nawaratna S."/>
            <person name="Gobert G.N."/>
            <person name="Jones M.K."/>
            <person name="Ragan M.A."/>
            <person name="McManus D.P."/>
            <person name="Krause L."/>
        </authorList>
    </citation>
    <scope>NUCLEOTIDE SEQUENCE [LARGE SCALE GENOMIC DNA]</scope>
    <source>
        <strain evidence="4 5">IND2009</strain>
    </source>
</reference>
<comment type="similarity">
    <text evidence="1">Belongs to the PIGL family.</text>
</comment>
<gene>
    <name evidence="4" type="ORF">DEA37_0004803</name>
</gene>
<dbReference type="SUPFAM" id="SSF102588">
    <property type="entry name" value="LmbE-like"/>
    <property type="match status" value="1"/>
</dbReference>
<feature type="chain" id="PRO_5023846287" description="N-acetylglucosaminylphosphatidylinositol deacetylase" evidence="3">
    <location>
        <begin position="22"/>
        <end position="269"/>
    </location>
</feature>
<dbReference type="InterPro" id="IPR003737">
    <property type="entry name" value="GlcNAc_PI_deacetylase-related"/>
</dbReference>
<dbReference type="GO" id="GO:0006506">
    <property type="term" value="P:GPI anchor biosynthetic process"/>
    <property type="evidence" value="ECO:0007669"/>
    <property type="project" value="UniProtKB-UniPathway"/>
</dbReference>
<dbReference type="GO" id="GO:0000225">
    <property type="term" value="F:N-acetylglucosaminylphosphatidylinositol deacetylase activity"/>
    <property type="evidence" value="ECO:0007669"/>
    <property type="project" value="UniProtKB-EC"/>
</dbReference>
<keyword evidence="3" id="KW-0732">Signal</keyword>
<dbReference type="GO" id="GO:0016020">
    <property type="term" value="C:membrane"/>
    <property type="evidence" value="ECO:0007669"/>
    <property type="project" value="GOC"/>
</dbReference>
<evidence type="ECO:0000256" key="1">
    <source>
        <dbReference type="ARBA" id="ARBA00006066"/>
    </source>
</evidence>
<accession>A0A5J4NTN1</accession>
<dbReference type="Proteomes" id="UP000324629">
    <property type="component" value="Unassembled WGS sequence"/>
</dbReference>
<feature type="signal peptide" evidence="3">
    <location>
        <begin position="1"/>
        <end position="21"/>
    </location>
</feature>
<keyword evidence="5" id="KW-1185">Reference proteome</keyword>
<protein>
    <recommendedName>
        <fullName evidence="2">N-acetylglucosaminylphosphatidylinositol deacetylase</fullName>
        <ecNumber evidence="2">3.5.1.89</ecNumber>
    </recommendedName>
</protein>
<name>A0A5J4NTN1_9TREM</name>
<evidence type="ECO:0000256" key="3">
    <source>
        <dbReference type="SAM" id="SignalP"/>
    </source>
</evidence>
<evidence type="ECO:0000256" key="2">
    <source>
        <dbReference type="ARBA" id="ARBA00012176"/>
    </source>
</evidence>
<dbReference type="AlphaFoldDB" id="A0A5J4NTN1"/>
<sequence>VFGIELLLIYIIWYSPLRCAASVILPGPVLLVTAHPDDEAMFFTPTLLWFQKAGIPVDLLCFSAGDFDGLGSVRHTELLNAAKHFGIRHLRIIDNPDEFPDNPCCDWPYDSIASQVRRTCTEWGIETVVTFDTHGVSLHPNHCALSRAIYLDRKFSRSSPYSELYFLKSLPVYRKYFSIVDATCDLIFAWRRTQHLTLLVPFRMLYLAYTSMLAHRSQLLWYRWLYIWFSVYMYKNTLIKMCFNNCGRGRVRHNSTSLFPKTDRGNLNA</sequence>
<dbReference type="GO" id="GO:0005783">
    <property type="term" value="C:endoplasmic reticulum"/>
    <property type="evidence" value="ECO:0007669"/>
    <property type="project" value="TreeGrafter"/>
</dbReference>
<organism evidence="4 5">
    <name type="scientific">Paragonimus westermani</name>
    <dbReference type="NCBI Taxonomy" id="34504"/>
    <lineage>
        <taxon>Eukaryota</taxon>
        <taxon>Metazoa</taxon>
        <taxon>Spiralia</taxon>
        <taxon>Lophotrochozoa</taxon>
        <taxon>Platyhelminthes</taxon>
        <taxon>Trematoda</taxon>
        <taxon>Digenea</taxon>
        <taxon>Plagiorchiida</taxon>
        <taxon>Troglotremata</taxon>
        <taxon>Troglotrematidae</taxon>
        <taxon>Paragonimus</taxon>
    </lineage>
</organism>
<feature type="non-terminal residue" evidence="4">
    <location>
        <position position="1"/>
    </location>
</feature>
<dbReference type="UniPathway" id="UPA00196"/>
<proteinExistence type="inferred from homology"/>
<dbReference type="EC" id="3.5.1.89" evidence="2"/>
<dbReference type="PANTHER" id="PTHR12993">
    <property type="entry name" value="N-ACETYLGLUCOSAMINYL-PHOSPHATIDYLINOSITOL DE-N-ACETYLASE-RELATED"/>
    <property type="match status" value="1"/>
</dbReference>